<evidence type="ECO:0000313" key="1">
    <source>
        <dbReference type="EMBL" id="EJC31204.1"/>
    </source>
</evidence>
<gene>
    <name evidence="1" type="ORF">HPHPP13B_0767</name>
</gene>
<name>A0ABC9QQU5_HELPX</name>
<accession>A0ABC9QQU5</accession>
<protein>
    <submittedName>
        <fullName evidence="1">Uncharacterized protein</fullName>
    </submittedName>
</protein>
<dbReference type="Proteomes" id="UP000003392">
    <property type="component" value="Unassembled WGS sequence"/>
</dbReference>
<reference evidence="1 2" key="1">
    <citation type="submission" date="2012-05" db="EMBL/GenBank/DDBJ databases">
        <title>Genome sequence of Helicobacter pylori Hp P-13b.</title>
        <authorList>
            <person name="Blanchard T.G."/>
            <person name="Czinn S.J."/>
            <person name="McCracken C."/>
            <person name="Abolude K."/>
            <person name="Maroo A."/>
            <person name="Santana-Cruz I."/>
            <person name="Tallon L.J."/>
            <person name="Ficke F.W.F."/>
        </authorList>
    </citation>
    <scope>NUCLEOTIDE SEQUENCE [LARGE SCALE GENOMIC DNA]</scope>
    <source>
        <strain evidence="1 2">Hp P-13b</strain>
    </source>
</reference>
<evidence type="ECO:0000313" key="2">
    <source>
        <dbReference type="Proteomes" id="UP000003392"/>
    </source>
</evidence>
<sequence length="42" mass="4827">MNNLNTLNYMLAIVGLIVKQKVNETKNNPNNALNLKLKRYPL</sequence>
<proteinExistence type="predicted"/>
<dbReference type="EMBL" id="AKQI01000006">
    <property type="protein sequence ID" value="EJC31204.1"/>
    <property type="molecule type" value="Genomic_DNA"/>
</dbReference>
<dbReference type="AlphaFoldDB" id="A0ABC9QQU5"/>
<organism evidence="1 2">
    <name type="scientific">Helicobacter pylori Hp P-13b</name>
    <dbReference type="NCBI Taxonomy" id="992107"/>
    <lineage>
        <taxon>Bacteria</taxon>
        <taxon>Pseudomonadati</taxon>
        <taxon>Campylobacterota</taxon>
        <taxon>Epsilonproteobacteria</taxon>
        <taxon>Campylobacterales</taxon>
        <taxon>Helicobacteraceae</taxon>
        <taxon>Helicobacter</taxon>
    </lineage>
</organism>
<comment type="caution">
    <text evidence="1">The sequence shown here is derived from an EMBL/GenBank/DDBJ whole genome shotgun (WGS) entry which is preliminary data.</text>
</comment>